<feature type="non-terminal residue" evidence="15">
    <location>
        <position position="221"/>
    </location>
</feature>
<feature type="domain" description="SP-RING-type" evidence="14">
    <location>
        <begin position="134"/>
        <end position="220"/>
    </location>
</feature>
<evidence type="ECO:0000256" key="3">
    <source>
        <dbReference type="ARBA" id="ARBA00008212"/>
    </source>
</evidence>
<keyword evidence="10" id="KW-0539">Nucleus</keyword>
<dbReference type="InterPro" id="IPR004181">
    <property type="entry name" value="Znf_MIZ"/>
</dbReference>
<dbReference type="Proteomes" id="UP000583915">
    <property type="component" value="Unassembled WGS sequence"/>
</dbReference>
<keyword evidence="6" id="KW-0479">Metal-binding</keyword>
<evidence type="ECO:0000256" key="12">
    <source>
        <dbReference type="ARBA" id="ARBA00032533"/>
    </source>
</evidence>
<dbReference type="GO" id="GO:0008270">
    <property type="term" value="F:zinc ion binding"/>
    <property type="evidence" value="ECO:0007669"/>
    <property type="project" value="UniProtKB-KW"/>
</dbReference>
<keyword evidence="5" id="KW-0808">Transferase</keyword>
<evidence type="ECO:0000256" key="9">
    <source>
        <dbReference type="ARBA" id="ARBA00022833"/>
    </source>
</evidence>
<accession>A0A7L1V9X6</accession>
<keyword evidence="15" id="KW-0436">Ligase</keyword>
<dbReference type="EMBL" id="VXBS01005926">
    <property type="protein sequence ID" value="NXO82136.1"/>
    <property type="molecule type" value="Genomic_DNA"/>
</dbReference>
<feature type="non-terminal residue" evidence="15">
    <location>
        <position position="1"/>
    </location>
</feature>
<dbReference type="InterPro" id="IPR013083">
    <property type="entry name" value="Znf_RING/FYVE/PHD"/>
</dbReference>
<dbReference type="SUPFAM" id="SSF57850">
    <property type="entry name" value="RING/U-box"/>
    <property type="match status" value="1"/>
</dbReference>
<sequence length="221" mass="25705">ISFNAIDSALSSLKNCQSFIDSGMDVATQVALDLVESFNDEEDVNSMEKVMLEYATMDRELNHHIKAFEETINQVKQEKPEDLPDLENLAQEKFLEMESKNSDSDLQRNEKYMYFKDQLKEMKKQYHNDTIEQIDEDIAVTRSQMNFICPITQMTMKKPVRNKVCGHIYEEDAILEMIQTQKQKKKKVRCPKMGCSHVDVKGSDLVPDEILKRLLDSQKKQ</sequence>
<proteinExistence type="inferred from homology"/>
<dbReference type="PANTHER" id="PTHR21330">
    <property type="entry name" value="E3 SUMO-PROTEIN LIGASE NSE2"/>
    <property type="match status" value="1"/>
</dbReference>
<keyword evidence="16" id="KW-1185">Reference proteome</keyword>
<dbReference type="GO" id="GO:0016925">
    <property type="term" value="P:protein sumoylation"/>
    <property type="evidence" value="ECO:0007669"/>
    <property type="project" value="UniProtKB-UniPathway"/>
</dbReference>
<organism evidence="15 16">
    <name type="scientific">Sitta europaea</name>
    <name type="common">Eurasian nuthatch</name>
    <dbReference type="NCBI Taxonomy" id="50251"/>
    <lineage>
        <taxon>Eukaryota</taxon>
        <taxon>Metazoa</taxon>
        <taxon>Chordata</taxon>
        <taxon>Craniata</taxon>
        <taxon>Vertebrata</taxon>
        <taxon>Euteleostomi</taxon>
        <taxon>Archelosauria</taxon>
        <taxon>Archosauria</taxon>
        <taxon>Dinosauria</taxon>
        <taxon>Saurischia</taxon>
        <taxon>Theropoda</taxon>
        <taxon>Coelurosauria</taxon>
        <taxon>Aves</taxon>
        <taxon>Neognathae</taxon>
        <taxon>Neoaves</taxon>
        <taxon>Telluraves</taxon>
        <taxon>Australaves</taxon>
        <taxon>Passeriformes</taxon>
        <taxon>Sittidae</taxon>
        <taxon>Sitta</taxon>
    </lineage>
</organism>
<dbReference type="GO" id="GO:0030915">
    <property type="term" value="C:Smc5-Smc6 complex"/>
    <property type="evidence" value="ECO:0007669"/>
    <property type="project" value="InterPro"/>
</dbReference>
<evidence type="ECO:0000256" key="10">
    <source>
        <dbReference type="ARBA" id="ARBA00023242"/>
    </source>
</evidence>
<dbReference type="GO" id="GO:0016874">
    <property type="term" value="F:ligase activity"/>
    <property type="evidence" value="ECO:0007669"/>
    <property type="project" value="UniProtKB-KW"/>
</dbReference>
<keyword evidence="8" id="KW-0833">Ubl conjugation pathway</keyword>
<dbReference type="PANTHER" id="PTHR21330:SF1">
    <property type="entry name" value="E3 SUMO-PROTEIN LIGASE NSE2"/>
    <property type="match status" value="1"/>
</dbReference>
<dbReference type="Pfam" id="PF11789">
    <property type="entry name" value="zf-Nse"/>
    <property type="match status" value="1"/>
</dbReference>
<dbReference type="GO" id="GO:0061665">
    <property type="term" value="F:SUMO ligase activity"/>
    <property type="evidence" value="ECO:0007669"/>
    <property type="project" value="TreeGrafter"/>
</dbReference>
<evidence type="ECO:0000256" key="5">
    <source>
        <dbReference type="ARBA" id="ARBA00022679"/>
    </source>
</evidence>
<dbReference type="PROSITE" id="PS51044">
    <property type="entry name" value="ZF_SP_RING"/>
    <property type="match status" value="1"/>
</dbReference>
<evidence type="ECO:0000313" key="16">
    <source>
        <dbReference type="Proteomes" id="UP000583915"/>
    </source>
</evidence>
<keyword evidence="7 13" id="KW-0863">Zinc-finger</keyword>
<evidence type="ECO:0000256" key="11">
    <source>
        <dbReference type="ARBA" id="ARBA00031731"/>
    </source>
</evidence>
<dbReference type="CDD" id="cd16651">
    <property type="entry name" value="SPL-RING_NSE2"/>
    <property type="match status" value="1"/>
</dbReference>
<protein>
    <recommendedName>
        <fullName evidence="4">E3 SUMO-protein ligase NSE2</fullName>
    </recommendedName>
    <alternativeName>
        <fullName evidence="11">E3 SUMO-protein transferase NSE2</fullName>
    </alternativeName>
    <alternativeName>
        <fullName evidence="12">Non-structural maintenance of chromosomes element 2 homolog</fullName>
    </alternativeName>
</protein>
<evidence type="ECO:0000256" key="2">
    <source>
        <dbReference type="ARBA" id="ARBA00004718"/>
    </source>
</evidence>
<evidence type="ECO:0000256" key="8">
    <source>
        <dbReference type="ARBA" id="ARBA00022786"/>
    </source>
</evidence>
<evidence type="ECO:0000256" key="13">
    <source>
        <dbReference type="PROSITE-ProRule" id="PRU00452"/>
    </source>
</evidence>
<comment type="caution">
    <text evidence="15">The sequence shown here is derived from an EMBL/GenBank/DDBJ whole genome shotgun (WGS) entry which is preliminary data.</text>
</comment>
<dbReference type="GO" id="GO:0000724">
    <property type="term" value="P:double-strand break repair via homologous recombination"/>
    <property type="evidence" value="ECO:0007669"/>
    <property type="project" value="InterPro"/>
</dbReference>
<evidence type="ECO:0000259" key="14">
    <source>
        <dbReference type="PROSITE" id="PS51044"/>
    </source>
</evidence>
<evidence type="ECO:0000256" key="6">
    <source>
        <dbReference type="ARBA" id="ARBA00022723"/>
    </source>
</evidence>
<comment type="similarity">
    <text evidence="3">Belongs to the NSE2 family.</text>
</comment>
<evidence type="ECO:0000256" key="1">
    <source>
        <dbReference type="ARBA" id="ARBA00004123"/>
    </source>
</evidence>
<evidence type="ECO:0000313" key="15">
    <source>
        <dbReference type="EMBL" id="NXO82136.1"/>
    </source>
</evidence>
<dbReference type="GO" id="GO:0005634">
    <property type="term" value="C:nucleus"/>
    <property type="evidence" value="ECO:0007669"/>
    <property type="project" value="UniProtKB-SubCell"/>
</dbReference>
<evidence type="ECO:0000256" key="4">
    <source>
        <dbReference type="ARBA" id="ARBA00020923"/>
    </source>
</evidence>
<dbReference type="Gene3D" id="3.30.40.10">
    <property type="entry name" value="Zinc/RING finger domain, C3HC4 (zinc finger)"/>
    <property type="match status" value="1"/>
</dbReference>
<name>A0A7L1V9X6_SITEU</name>
<gene>
    <name evidence="15" type="primary">Nsmce2</name>
    <name evidence="15" type="ORF">SITEUR_R07090</name>
</gene>
<dbReference type="UniPathway" id="UPA00886"/>
<dbReference type="InterPro" id="IPR026846">
    <property type="entry name" value="Nse2(Mms21)"/>
</dbReference>
<reference evidence="15 16" key="1">
    <citation type="submission" date="2019-09" db="EMBL/GenBank/DDBJ databases">
        <title>Bird 10,000 Genomes (B10K) Project - Family phase.</title>
        <authorList>
            <person name="Zhang G."/>
        </authorList>
    </citation>
    <scope>NUCLEOTIDE SEQUENCE [LARGE SCALE GENOMIC DNA]</scope>
    <source>
        <strain evidence="15">B10K-DU-002-25</strain>
        <tissue evidence="15">Muscle</tissue>
    </source>
</reference>
<comment type="pathway">
    <text evidence="2">Protein modification; protein sumoylation.</text>
</comment>
<comment type="subcellular location">
    <subcellularLocation>
        <location evidence="1">Nucleus</location>
    </subcellularLocation>
</comment>
<keyword evidence="9" id="KW-0862">Zinc</keyword>
<dbReference type="AlphaFoldDB" id="A0A7L1V9X6"/>
<evidence type="ECO:0000256" key="7">
    <source>
        <dbReference type="ARBA" id="ARBA00022771"/>
    </source>
</evidence>